<dbReference type="SUPFAM" id="SSF56209">
    <property type="entry name" value="Nitrile hydratase alpha chain"/>
    <property type="match status" value="1"/>
</dbReference>
<accession>A0A1H3PC02</accession>
<protein>
    <submittedName>
        <fullName evidence="1">NHLP leader peptide domain-containing protein</fullName>
    </submittedName>
</protein>
<dbReference type="RefSeq" id="WP_092743920.1">
    <property type="nucleotide sequence ID" value="NZ_FNOV01000028.1"/>
</dbReference>
<proteinExistence type="predicted"/>
<evidence type="ECO:0000313" key="2">
    <source>
        <dbReference type="Proteomes" id="UP000199249"/>
    </source>
</evidence>
<dbReference type="AlphaFoldDB" id="A0A1H3PC02"/>
<sequence>MERRKRDIIEEIISKAWEDSSFRKELQVDPIEAIEKLIGVKVVLPEGKSLVITDQTDKSKIYVNIPVEPEVQGLELTEDQLEAVAGGGHKIWTDFVSSLFPSLEQYLILKN</sequence>
<dbReference type="NCBIfam" id="TIGR03793">
    <property type="entry name" value="leader_NHLP"/>
    <property type="match status" value="1"/>
</dbReference>
<gene>
    <name evidence="1" type="ORF">SAMN04488069_1283</name>
</gene>
<reference evidence="2" key="1">
    <citation type="submission" date="2016-10" db="EMBL/GenBank/DDBJ databases">
        <authorList>
            <person name="Varghese N."/>
            <person name="Submissions S."/>
        </authorList>
    </citation>
    <scope>NUCLEOTIDE SEQUENCE [LARGE SCALE GENOMIC DNA]</scope>
    <source>
        <strain evidence="2">CGMCC 1.8975</strain>
    </source>
</reference>
<dbReference type="EMBL" id="FNOV01000028">
    <property type="protein sequence ID" value="SDY98590.1"/>
    <property type="molecule type" value="Genomic_DNA"/>
</dbReference>
<dbReference type="GO" id="GO:0003824">
    <property type="term" value="F:catalytic activity"/>
    <property type="evidence" value="ECO:0007669"/>
    <property type="project" value="InterPro"/>
</dbReference>
<dbReference type="GO" id="GO:0046914">
    <property type="term" value="F:transition metal ion binding"/>
    <property type="evidence" value="ECO:0007669"/>
    <property type="project" value="InterPro"/>
</dbReference>
<dbReference type="Gene3D" id="3.90.330.10">
    <property type="entry name" value="Nitrile hydratase alpha /Thiocyanate hydrolase gamma"/>
    <property type="match status" value="1"/>
</dbReference>
<organism evidence="1 2">
    <name type="scientific">Hymenobacter psychrophilus</name>
    <dbReference type="NCBI Taxonomy" id="651662"/>
    <lineage>
        <taxon>Bacteria</taxon>
        <taxon>Pseudomonadati</taxon>
        <taxon>Bacteroidota</taxon>
        <taxon>Cytophagia</taxon>
        <taxon>Cytophagales</taxon>
        <taxon>Hymenobacteraceae</taxon>
        <taxon>Hymenobacter</taxon>
    </lineage>
</organism>
<dbReference type="STRING" id="651662.SAMN04488069_1283"/>
<dbReference type="OrthoDB" id="1275056at2"/>
<evidence type="ECO:0000313" key="1">
    <source>
        <dbReference type="EMBL" id="SDY98590.1"/>
    </source>
</evidence>
<keyword evidence="2" id="KW-1185">Reference proteome</keyword>
<dbReference type="InterPro" id="IPR022513">
    <property type="entry name" value="TOMM_pelo"/>
</dbReference>
<name>A0A1H3PC02_9BACT</name>
<dbReference type="Proteomes" id="UP000199249">
    <property type="component" value="Unassembled WGS sequence"/>
</dbReference>
<dbReference type="InterPro" id="IPR036648">
    <property type="entry name" value="CN_Hdrase_a/SCN_Hdrase_g_sf"/>
</dbReference>